<comment type="subunit">
    <text evidence="12">Monomer. Interacts with DnaB.</text>
</comment>
<evidence type="ECO:0000256" key="12">
    <source>
        <dbReference type="HAMAP-Rule" id="MF_00974"/>
    </source>
</evidence>
<organism evidence="16 17">
    <name type="scientific">Propionispora vibrioides</name>
    <dbReference type="NCBI Taxonomy" id="112903"/>
    <lineage>
        <taxon>Bacteria</taxon>
        <taxon>Bacillati</taxon>
        <taxon>Bacillota</taxon>
        <taxon>Negativicutes</taxon>
        <taxon>Selenomonadales</taxon>
        <taxon>Sporomusaceae</taxon>
        <taxon>Propionispora</taxon>
    </lineage>
</organism>
<comment type="function">
    <text evidence="12 13">RNA polymerase that catalyzes the synthesis of short RNA molecules used as primers for DNA polymerase during DNA replication.</text>
</comment>
<dbReference type="CDD" id="cd03364">
    <property type="entry name" value="TOPRIM_DnaG_primases"/>
    <property type="match status" value="1"/>
</dbReference>
<dbReference type="SMART" id="SM00400">
    <property type="entry name" value="ZnF_CHCC"/>
    <property type="match status" value="1"/>
</dbReference>
<dbReference type="Gene3D" id="3.40.1360.10">
    <property type="match status" value="1"/>
</dbReference>
<dbReference type="GO" id="GO:0003677">
    <property type="term" value="F:DNA binding"/>
    <property type="evidence" value="ECO:0007669"/>
    <property type="project" value="UniProtKB-KW"/>
</dbReference>
<dbReference type="NCBIfam" id="TIGR01391">
    <property type="entry name" value="dnaG"/>
    <property type="match status" value="1"/>
</dbReference>
<dbReference type="PANTHER" id="PTHR30313">
    <property type="entry name" value="DNA PRIMASE"/>
    <property type="match status" value="1"/>
</dbReference>
<dbReference type="InterPro" id="IPR019475">
    <property type="entry name" value="DNA_primase_DnaB-bd"/>
</dbReference>
<dbReference type="Gene3D" id="1.10.860.10">
    <property type="entry name" value="DNAb Helicase, Chain A"/>
    <property type="match status" value="1"/>
</dbReference>
<evidence type="ECO:0000256" key="10">
    <source>
        <dbReference type="ARBA" id="ARBA00023125"/>
    </source>
</evidence>
<dbReference type="EMBL" id="FODY01000001">
    <property type="protein sequence ID" value="SEO31984.1"/>
    <property type="molecule type" value="Genomic_DNA"/>
</dbReference>
<keyword evidence="17" id="KW-1185">Reference proteome</keyword>
<comment type="similarity">
    <text evidence="12 13">Belongs to the DnaG primase family.</text>
</comment>
<dbReference type="InterPro" id="IPR050219">
    <property type="entry name" value="DnaG_primase"/>
</dbReference>
<evidence type="ECO:0000256" key="6">
    <source>
        <dbReference type="ARBA" id="ARBA00022723"/>
    </source>
</evidence>
<dbReference type="GO" id="GO:0003899">
    <property type="term" value="F:DNA-directed RNA polymerase activity"/>
    <property type="evidence" value="ECO:0007669"/>
    <property type="project" value="UniProtKB-UniRule"/>
</dbReference>
<keyword evidence="5 12" id="KW-0235">DNA replication</keyword>
<dbReference type="EC" id="2.7.7.101" evidence="12"/>
<keyword evidence="11 12" id="KW-0804">Transcription</keyword>
<dbReference type="InterPro" id="IPR036977">
    <property type="entry name" value="DNA_primase_Znf_CHC2"/>
</dbReference>
<dbReference type="STRING" id="112903.SAMN04490178_101201"/>
<dbReference type="Proteomes" id="UP000198847">
    <property type="component" value="Unassembled WGS sequence"/>
</dbReference>
<keyword evidence="6 12" id="KW-0479">Metal-binding</keyword>
<evidence type="ECO:0000256" key="3">
    <source>
        <dbReference type="ARBA" id="ARBA00022679"/>
    </source>
</evidence>
<dbReference type="GO" id="GO:0005737">
    <property type="term" value="C:cytoplasm"/>
    <property type="evidence" value="ECO:0007669"/>
    <property type="project" value="TreeGrafter"/>
</dbReference>
<evidence type="ECO:0000256" key="13">
    <source>
        <dbReference type="PIRNR" id="PIRNR002811"/>
    </source>
</evidence>
<dbReference type="HAMAP" id="MF_00974">
    <property type="entry name" value="DNA_primase_DnaG"/>
    <property type="match status" value="1"/>
</dbReference>
<dbReference type="Gene3D" id="3.90.580.10">
    <property type="entry name" value="Zinc finger, CHC2-type domain"/>
    <property type="match status" value="1"/>
</dbReference>
<dbReference type="GO" id="GO:0008270">
    <property type="term" value="F:zinc ion binding"/>
    <property type="evidence" value="ECO:0007669"/>
    <property type="project" value="UniProtKB-UniRule"/>
</dbReference>
<dbReference type="InterPro" id="IPR006171">
    <property type="entry name" value="TOPRIM_dom"/>
</dbReference>
<sequence>MKDKDYEDFVERLRAESDIVSIISQYVPLKKKGKNYWGCCPFHNEKSPSFSVTPDKGFFYCFGCQSGGNVFTFLMKMENMVFPEAVKLLANKLNIPVPEREKTEKERQIERERVTLFRANELARDFFYACLTKTNFAGGARKYLEHRGITQEAVKQFGLGFAPPAWDKLVNGLSTRGIQLETMIKAGLAAERNSGEGAYDRFRNRIMFPICDLRGRVVGFGGRVLDDSQPKYLNSPETLVFNKRHILFGLNLADKFIRETGQAIVVEGYMDVIAAHSAGVRNTVASLGTAFTLEQAKSLRSVHEIVFAYDSDAAGQNATLRALEIAKKLGITIKVIAIPDGKDPDEYIRKHGADAFKLLVTESLSLVEYSLRSSLQTIDYSTLEGKVAVVSKMIPVLASLDNAVEINEYITQTSEALSIDESSIRSELRKYLNIEKKDRIVNVGKDSSAVYLKNRQVSPTEQAEKTIIRFMCEDMSIIPYIEVQLTLEDIQDERRKKIMKSICNAYNMEKNITDISFQETLGEEAALEFSHIMLMDIQLTNMTQMVDDCIKKIRLFSLKKLYEEHRLRADELHRMGDSSFLQELAESQRINDEITKLHQS</sequence>
<dbReference type="SUPFAM" id="SSF57783">
    <property type="entry name" value="Zinc beta-ribbon"/>
    <property type="match status" value="1"/>
</dbReference>
<keyword evidence="3 12" id="KW-0808">Transferase</keyword>
<keyword evidence="4 12" id="KW-0548">Nucleotidyltransferase</keyword>
<evidence type="ECO:0000256" key="7">
    <source>
        <dbReference type="ARBA" id="ARBA00022771"/>
    </source>
</evidence>
<proteinExistence type="inferred from homology"/>
<dbReference type="PANTHER" id="PTHR30313:SF2">
    <property type="entry name" value="DNA PRIMASE"/>
    <property type="match status" value="1"/>
</dbReference>
<evidence type="ECO:0000256" key="1">
    <source>
        <dbReference type="ARBA" id="ARBA00022478"/>
    </source>
</evidence>
<accession>A0A1H8NQT1</accession>
<dbReference type="Pfam" id="PF13155">
    <property type="entry name" value="Toprim_2"/>
    <property type="match status" value="1"/>
</dbReference>
<feature type="zinc finger region" description="CHC2-type" evidence="12 14">
    <location>
        <begin position="40"/>
        <end position="64"/>
    </location>
</feature>
<dbReference type="OrthoDB" id="9803773at2"/>
<keyword evidence="2 12" id="KW-0639">Primosome</keyword>
<dbReference type="FunFam" id="3.90.580.10:FF:000001">
    <property type="entry name" value="DNA primase"/>
    <property type="match status" value="1"/>
</dbReference>
<comment type="cofactor">
    <cofactor evidence="12 13 14">
        <name>Zn(2+)</name>
        <dbReference type="ChEBI" id="CHEBI:29105"/>
    </cofactor>
    <text evidence="12 13 14">Binds 1 zinc ion per monomer.</text>
</comment>
<evidence type="ECO:0000256" key="8">
    <source>
        <dbReference type="ARBA" id="ARBA00022833"/>
    </source>
</evidence>
<evidence type="ECO:0000256" key="2">
    <source>
        <dbReference type="ARBA" id="ARBA00022515"/>
    </source>
</evidence>
<evidence type="ECO:0000256" key="14">
    <source>
        <dbReference type="PIRSR" id="PIRSR002811-1"/>
    </source>
</evidence>
<evidence type="ECO:0000256" key="4">
    <source>
        <dbReference type="ARBA" id="ARBA00022695"/>
    </source>
</evidence>
<reference evidence="16 17" key="1">
    <citation type="submission" date="2016-10" db="EMBL/GenBank/DDBJ databases">
        <authorList>
            <person name="de Groot N.N."/>
        </authorList>
    </citation>
    <scope>NUCLEOTIDE SEQUENCE [LARGE SCALE GENOMIC DNA]</scope>
    <source>
        <strain evidence="16 17">DSM 13305</strain>
    </source>
</reference>
<dbReference type="InterPro" id="IPR016136">
    <property type="entry name" value="DNA_helicase_N/primase_C"/>
</dbReference>
<comment type="catalytic activity">
    <reaction evidence="12">
        <text>ssDNA + n NTP = ssDNA/pppN(pN)n-1 hybrid + (n-1) diphosphate.</text>
        <dbReference type="EC" id="2.7.7.101"/>
    </reaction>
</comment>
<dbReference type="Gene3D" id="3.90.980.10">
    <property type="entry name" value="DNA primase, catalytic core, N-terminal domain"/>
    <property type="match status" value="1"/>
</dbReference>
<keyword evidence="7 12" id="KW-0863">Zinc-finger</keyword>
<keyword evidence="8 12" id="KW-0862">Zinc</keyword>
<dbReference type="Pfam" id="PF08275">
    <property type="entry name" value="DNAG_N"/>
    <property type="match status" value="1"/>
</dbReference>
<dbReference type="FunFam" id="3.40.1360.10:FF:000002">
    <property type="entry name" value="DNA primase"/>
    <property type="match status" value="1"/>
</dbReference>
<evidence type="ECO:0000313" key="16">
    <source>
        <dbReference type="EMBL" id="SEO31984.1"/>
    </source>
</evidence>
<dbReference type="SMART" id="SM00493">
    <property type="entry name" value="TOPRIM"/>
    <property type="match status" value="1"/>
</dbReference>
<dbReference type="Pfam" id="PF01807">
    <property type="entry name" value="Zn_ribbon_DnaG"/>
    <property type="match status" value="1"/>
</dbReference>
<evidence type="ECO:0000313" key="17">
    <source>
        <dbReference type="Proteomes" id="UP000198847"/>
    </source>
</evidence>
<keyword evidence="10 12" id="KW-0238">DNA-binding</keyword>
<protein>
    <recommendedName>
        <fullName evidence="12 13">DNA primase</fullName>
        <ecNumber evidence="12">2.7.7.101</ecNumber>
    </recommendedName>
</protein>
<gene>
    <name evidence="12" type="primary">dnaG</name>
    <name evidence="16" type="ORF">SAMN04490178_101201</name>
</gene>
<dbReference type="FunFam" id="3.90.980.10:FF:000001">
    <property type="entry name" value="DNA primase"/>
    <property type="match status" value="1"/>
</dbReference>
<keyword evidence="9" id="KW-0460">Magnesium</keyword>
<evidence type="ECO:0000259" key="15">
    <source>
        <dbReference type="PROSITE" id="PS50880"/>
    </source>
</evidence>
<comment type="domain">
    <text evidence="12">Contains an N-terminal zinc-binding domain, a central core domain that contains the primase activity, and a C-terminal DnaB-binding domain.</text>
</comment>
<dbReference type="GO" id="GO:0006269">
    <property type="term" value="P:DNA replication, synthesis of primer"/>
    <property type="evidence" value="ECO:0007669"/>
    <property type="project" value="UniProtKB-UniRule"/>
</dbReference>
<keyword evidence="1 12" id="KW-0240">DNA-directed RNA polymerase</keyword>
<dbReference type="PIRSF" id="PIRSF002811">
    <property type="entry name" value="DnaG"/>
    <property type="match status" value="1"/>
</dbReference>
<dbReference type="InterPro" id="IPR034151">
    <property type="entry name" value="TOPRIM_DnaG_bac"/>
</dbReference>
<feature type="domain" description="Toprim" evidence="15">
    <location>
        <begin position="261"/>
        <end position="341"/>
    </location>
</feature>
<dbReference type="InterPro" id="IPR037068">
    <property type="entry name" value="DNA_primase_core_N_sf"/>
</dbReference>
<name>A0A1H8NQT1_9FIRM</name>
<dbReference type="InterPro" id="IPR013264">
    <property type="entry name" value="DNAG_N"/>
</dbReference>
<dbReference type="GO" id="GO:0000428">
    <property type="term" value="C:DNA-directed RNA polymerase complex"/>
    <property type="evidence" value="ECO:0007669"/>
    <property type="project" value="UniProtKB-KW"/>
</dbReference>
<dbReference type="PROSITE" id="PS50880">
    <property type="entry name" value="TOPRIM"/>
    <property type="match status" value="1"/>
</dbReference>
<evidence type="ECO:0000256" key="5">
    <source>
        <dbReference type="ARBA" id="ARBA00022705"/>
    </source>
</evidence>
<evidence type="ECO:0000256" key="11">
    <source>
        <dbReference type="ARBA" id="ARBA00023163"/>
    </source>
</evidence>
<dbReference type="GO" id="GO:1990077">
    <property type="term" value="C:primosome complex"/>
    <property type="evidence" value="ECO:0007669"/>
    <property type="project" value="UniProtKB-KW"/>
</dbReference>
<evidence type="ECO:0000256" key="9">
    <source>
        <dbReference type="ARBA" id="ARBA00022842"/>
    </source>
</evidence>
<dbReference type="RefSeq" id="WP_091743518.1">
    <property type="nucleotide sequence ID" value="NZ_FODY01000001.1"/>
</dbReference>
<dbReference type="SUPFAM" id="SSF56731">
    <property type="entry name" value="DNA primase core"/>
    <property type="match status" value="1"/>
</dbReference>
<dbReference type="Pfam" id="PF10410">
    <property type="entry name" value="DnaB_bind"/>
    <property type="match status" value="1"/>
</dbReference>
<dbReference type="InterPro" id="IPR002694">
    <property type="entry name" value="Znf_CHC2"/>
</dbReference>
<dbReference type="AlphaFoldDB" id="A0A1H8NQT1"/>
<dbReference type="InterPro" id="IPR006295">
    <property type="entry name" value="DNA_primase_DnaG"/>
</dbReference>
<dbReference type="InterPro" id="IPR030846">
    <property type="entry name" value="DnaG_bac"/>
</dbReference>